<evidence type="ECO:0000313" key="2">
    <source>
        <dbReference type="Proteomes" id="UP000027586"/>
    </source>
</evidence>
<evidence type="ECO:0000313" key="1">
    <source>
        <dbReference type="EMBL" id="CDH58718.1"/>
    </source>
</evidence>
<sequence>MVYLVPSLHDDWVILRDHCRVLLVFGCFGVYKITPMIANIHIIGVISSFISLFGASCYRQLGGHLVYLWCQQTFHVLAVWMIGDSFDARLPLNVSYEWIMSSTSMSTPFTRFSGGSRYWPIAFKSILQRMSLMGVSHQQQARMSIYLFGAIKVYLPSFGDKLNSSMIWLARRYSFI</sequence>
<proteinExistence type="predicted"/>
<dbReference type="VEuPathDB" id="FungiDB:LCOR_09568.1"/>
<keyword evidence="2" id="KW-1185">Reference proteome</keyword>
<dbReference type="Proteomes" id="UP000027586">
    <property type="component" value="Unassembled WGS sequence"/>
</dbReference>
<comment type="caution">
    <text evidence="1">The sequence shown here is derived from an EMBL/GenBank/DDBJ whole genome shotgun (WGS) entry which is preliminary data.</text>
</comment>
<organism evidence="1 2">
    <name type="scientific">Lichtheimia corymbifera JMRC:FSU:9682</name>
    <dbReference type="NCBI Taxonomy" id="1263082"/>
    <lineage>
        <taxon>Eukaryota</taxon>
        <taxon>Fungi</taxon>
        <taxon>Fungi incertae sedis</taxon>
        <taxon>Mucoromycota</taxon>
        <taxon>Mucoromycotina</taxon>
        <taxon>Mucoromycetes</taxon>
        <taxon>Mucorales</taxon>
        <taxon>Lichtheimiaceae</taxon>
        <taxon>Lichtheimia</taxon>
    </lineage>
</organism>
<reference evidence="1" key="1">
    <citation type="submission" date="2013-08" db="EMBL/GenBank/DDBJ databases">
        <title>Gene expansion shapes genome architecture in the human pathogen Lichtheimia corymbifera: an evolutionary genomics analysis in the ancient terrestrial Mucorales (Mucoromycotina).</title>
        <authorList>
            <person name="Schwartze V.U."/>
            <person name="Winter S."/>
            <person name="Shelest E."/>
            <person name="Marcet-Houben M."/>
            <person name="Horn F."/>
            <person name="Wehner S."/>
            <person name="Hoffmann K."/>
            <person name="Riege K."/>
            <person name="Sammeth M."/>
            <person name="Nowrousian M."/>
            <person name="Valiante V."/>
            <person name="Linde J."/>
            <person name="Jacobsen I.D."/>
            <person name="Marz M."/>
            <person name="Brakhage A.A."/>
            <person name="Gabaldon T."/>
            <person name="Bocker S."/>
            <person name="Voigt K."/>
        </authorList>
    </citation>
    <scope>NUCLEOTIDE SEQUENCE [LARGE SCALE GENOMIC DNA]</scope>
    <source>
        <strain evidence="1">FSU 9682</strain>
    </source>
</reference>
<gene>
    <name evidence="1" type="ORF">LCOR_09568.1</name>
</gene>
<name>A0A068S8L6_9FUNG</name>
<dbReference type="EMBL" id="CBTN010000060">
    <property type="protein sequence ID" value="CDH58718.1"/>
    <property type="molecule type" value="Genomic_DNA"/>
</dbReference>
<accession>A0A068S8L6</accession>
<protein>
    <submittedName>
        <fullName evidence="1">Uncharacterized protein</fullName>
    </submittedName>
</protein>
<dbReference type="AlphaFoldDB" id="A0A068S8L6"/>